<feature type="chain" id="PRO_5006712462" evidence="1">
    <location>
        <begin position="24"/>
        <end position="79"/>
    </location>
</feature>
<accession>A0A0U1NZ93</accession>
<dbReference type="RefSeq" id="WP_090635431.1">
    <property type="nucleotide sequence ID" value="NZ_CVRB01000003.1"/>
</dbReference>
<gene>
    <name evidence="2" type="ORF">BN000_03111</name>
</gene>
<evidence type="ECO:0000313" key="3">
    <source>
        <dbReference type="Proteomes" id="UP000199087"/>
    </source>
</evidence>
<name>A0A0U1NZ93_9BACI</name>
<dbReference type="AlphaFoldDB" id="A0A0U1NZ93"/>
<proteinExistence type="predicted"/>
<dbReference type="Proteomes" id="UP000199087">
    <property type="component" value="Unassembled WGS sequence"/>
</dbReference>
<dbReference type="EMBL" id="CVRB01000003">
    <property type="protein sequence ID" value="CRK83152.1"/>
    <property type="molecule type" value="Genomic_DNA"/>
</dbReference>
<keyword evidence="3" id="KW-1185">Reference proteome</keyword>
<sequence precursor="true">MKKILTSVFTVVLLLGLGTGVMAASDKLPCKMGNFKEMLPAMKEKFPNLSEKDLKEKHKNCVEQMKKDNTSCSMMQNSN</sequence>
<feature type="signal peptide" evidence="1">
    <location>
        <begin position="1"/>
        <end position="23"/>
    </location>
</feature>
<reference evidence="3" key="1">
    <citation type="submission" date="2015-05" db="EMBL/GenBank/DDBJ databases">
        <authorList>
            <person name="Urmite Genomes"/>
        </authorList>
    </citation>
    <scope>NUCLEOTIDE SEQUENCE [LARGE SCALE GENOMIC DNA]</scope>
    <source>
        <strain evidence="3">LF1</strain>
    </source>
</reference>
<organism evidence="2 3">
    <name type="scientific">Neobacillus massiliamazoniensis</name>
    <dbReference type="NCBI Taxonomy" id="1499688"/>
    <lineage>
        <taxon>Bacteria</taxon>
        <taxon>Bacillati</taxon>
        <taxon>Bacillota</taxon>
        <taxon>Bacilli</taxon>
        <taxon>Bacillales</taxon>
        <taxon>Bacillaceae</taxon>
        <taxon>Neobacillus</taxon>
    </lineage>
</organism>
<dbReference type="OrthoDB" id="2934156at2"/>
<evidence type="ECO:0000313" key="2">
    <source>
        <dbReference type="EMBL" id="CRK83152.1"/>
    </source>
</evidence>
<protein>
    <submittedName>
        <fullName evidence="2">Uncharacterized protein</fullName>
    </submittedName>
</protein>
<keyword evidence="1" id="KW-0732">Signal</keyword>
<evidence type="ECO:0000256" key="1">
    <source>
        <dbReference type="SAM" id="SignalP"/>
    </source>
</evidence>